<protein>
    <submittedName>
        <fullName evidence="12">Putative inactive receptor kinase</fullName>
    </submittedName>
</protein>
<dbReference type="PANTHER" id="PTHR48010">
    <property type="entry name" value="OS05G0588300 PROTEIN"/>
    <property type="match status" value="1"/>
</dbReference>
<dbReference type="Gene3D" id="1.10.510.10">
    <property type="entry name" value="Transferase(Phosphotransferase) domain 1"/>
    <property type="match status" value="1"/>
</dbReference>
<keyword evidence="2" id="KW-0433">Leucine-rich repeat</keyword>
<evidence type="ECO:0000256" key="10">
    <source>
        <dbReference type="SAM" id="SignalP"/>
    </source>
</evidence>
<dbReference type="Pfam" id="PF08263">
    <property type="entry name" value="LRRNT_2"/>
    <property type="match status" value="1"/>
</dbReference>
<dbReference type="PANTHER" id="PTHR48010:SF22">
    <property type="entry name" value="OS09G0376600 PROTEIN"/>
    <property type="match status" value="1"/>
</dbReference>
<dbReference type="Gene3D" id="3.30.200.20">
    <property type="entry name" value="Phosphorylase Kinase, domain 1"/>
    <property type="match status" value="1"/>
</dbReference>
<dbReference type="FunFam" id="3.80.10.10:FF:000400">
    <property type="entry name" value="Nuclear pore complex protein NUP107"/>
    <property type="match status" value="1"/>
</dbReference>
<evidence type="ECO:0000256" key="2">
    <source>
        <dbReference type="ARBA" id="ARBA00022614"/>
    </source>
</evidence>
<keyword evidence="4 10" id="KW-0732">Signal</keyword>
<dbReference type="PROSITE" id="PS00107">
    <property type="entry name" value="PROTEIN_KINASE_ATP"/>
    <property type="match status" value="1"/>
</dbReference>
<feature type="transmembrane region" description="Helical" evidence="9">
    <location>
        <begin position="251"/>
        <end position="273"/>
    </location>
</feature>
<evidence type="ECO:0000313" key="13">
    <source>
        <dbReference type="Proteomes" id="UP000288805"/>
    </source>
</evidence>
<evidence type="ECO:0000313" key="12">
    <source>
        <dbReference type="EMBL" id="RVX18481.1"/>
    </source>
</evidence>
<dbReference type="SUPFAM" id="SSF52058">
    <property type="entry name" value="L domain-like"/>
    <property type="match status" value="1"/>
</dbReference>
<feature type="signal peptide" evidence="10">
    <location>
        <begin position="1"/>
        <end position="22"/>
    </location>
</feature>
<keyword evidence="5" id="KW-0677">Repeat</keyword>
<gene>
    <name evidence="12" type="primary">VvCHDp000236_0</name>
    <name evidence="12" type="ORF">CK203_006661</name>
</gene>
<evidence type="ECO:0000256" key="3">
    <source>
        <dbReference type="ARBA" id="ARBA00022692"/>
    </source>
</evidence>
<evidence type="ECO:0000256" key="9">
    <source>
        <dbReference type="SAM" id="Phobius"/>
    </source>
</evidence>
<comment type="subcellular location">
    <subcellularLocation>
        <location evidence="1">Membrane</location>
    </subcellularLocation>
</comment>
<keyword evidence="6 9" id="KW-1133">Transmembrane helix</keyword>
<dbReference type="GO" id="GO:0016020">
    <property type="term" value="C:membrane"/>
    <property type="evidence" value="ECO:0007669"/>
    <property type="project" value="UniProtKB-SubCell"/>
</dbReference>
<keyword evidence="12" id="KW-0418">Kinase</keyword>
<feature type="binding site" evidence="8">
    <location>
        <position position="375"/>
    </location>
    <ligand>
        <name>ATP</name>
        <dbReference type="ChEBI" id="CHEBI:30616"/>
    </ligand>
</feature>
<dbReference type="Pfam" id="PF07714">
    <property type="entry name" value="PK_Tyr_Ser-Thr"/>
    <property type="match status" value="1"/>
</dbReference>
<evidence type="ECO:0000256" key="8">
    <source>
        <dbReference type="PROSITE-ProRule" id="PRU10141"/>
    </source>
</evidence>
<dbReference type="GO" id="GO:0005524">
    <property type="term" value="F:ATP binding"/>
    <property type="evidence" value="ECO:0007669"/>
    <property type="project" value="UniProtKB-UniRule"/>
</dbReference>
<organism evidence="12 13">
    <name type="scientific">Vitis vinifera</name>
    <name type="common">Grape</name>
    <dbReference type="NCBI Taxonomy" id="29760"/>
    <lineage>
        <taxon>Eukaryota</taxon>
        <taxon>Viridiplantae</taxon>
        <taxon>Streptophyta</taxon>
        <taxon>Embryophyta</taxon>
        <taxon>Tracheophyta</taxon>
        <taxon>Spermatophyta</taxon>
        <taxon>Magnoliopsida</taxon>
        <taxon>eudicotyledons</taxon>
        <taxon>Gunneridae</taxon>
        <taxon>Pentapetalae</taxon>
        <taxon>rosids</taxon>
        <taxon>Vitales</taxon>
        <taxon>Vitaceae</taxon>
        <taxon>Viteae</taxon>
        <taxon>Vitis</taxon>
    </lineage>
</organism>
<keyword evidence="8" id="KW-0067">ATP-binding</keyword>
<dbReference type="GO" id="GO:0004672">
    <property type="term" value="F:protein kinase activity"/>
    <property type="evidence" value="ECO:0007669"/>
    <property type="project" value="InterPro"/>
</dbReference>
<keyword evidence="3 9" id="KW-0812">Transmembrane</keyword>
<evidence type="ECO:0000256" key="1">
    <source>
        <dbReference type="ARBA" id="ARBA00004370"/>
    </source>
</evidence>
<sequence length="642" mass="70700">MDRIPIWVLSGLVLLLLPVGNSEEDEVNRSLIQFMTNISPGNAGRGSNWGWNMNSDPCTDKWEGVTCDSQSKFVRKVILDGLNLDGILDAKSLCKVKTLAVLSLNNNSVVGKLPEGISSCKRLTHLYASGNHFSGELPQSLSRLSNLKRLHISNNNFSGVLPDLPRISGLISFLAQNNQLSGEIPKFDFSNLQQFNVSNNNFSGPIPDVDGRFSASSFSGNPGLCGPPLSNTCPPSLPSKNGSKGFSSKQLLTYSGYIILGLIIVLFLFYKLFRKKRPKGEKVEVIKKGVSMESSSNKPSSVSSQLKTSDNRSEYSITSAEAGMTSSSLTILSSPVINGLRFEDLLRAPAELIGRGKHGSLYKVVLENKMVLAVKRIKDWGISSQDFKRRMQKIDQVKHPNVLPPLAFYCSKQEKLLVYEYQQNGSLFKLLYGNFISTMFIVEFHHSLLSGTQNGEVFEWGSRLGVAASIAEALAFMYSELHDDGIAHGNLKSTNILLGKDMDPCISEYGLMVVEDQDQQFLAQAENLKSNGPSGYTAYSTFKVDVYGFGVILLELLTGKLVQNSGFDLARWVHSVLREEWTAEVFDKALILEGASEERMVNLLQVALKCINPSPGERPTINQVAGMINTIKEEEERSIVSI</sequence>
<comment type="caution">
    <text evidence="12">The sequence shown here is derived from an EMBL/GenBank/DDBJ whole genome shotgun (WGS) entry which is preliminary data.</text>
</comment>
<feature type="chain" id="PRO_5019577948" evidence="10">
    <location>
        <begin position="23"/>
        <end position="642"/>
    </location>
</feature>
<keyword evidence="7 9" id="KW-0472">Membrane</keyword>
<dbReference type="InterPro" id="IPR017441">
    <property type="entry name" value="Protein_kinase_ATP_BS"/>
</dbReference>
<feature type="domain" description="Protein kinase" evidence="11">
    <location>
        <begin position="347"/>
        <end position="631"/>
    </location>
</feature>
<accession>A0A438KBB2</accession>
<evidence type="ECO:0000256" key="4">
    <source>
        <dbReference type="ARBA" id="ARBA00022729"/>
    </source>
</evidence>
<dbReference type="InterPro" id="IPR032675">
    <property type="entry name" value="LRR_dom_sf"/>
</dbReference>
<dbReference type="EMBL" id="QGNW01000011">
    <property type="protein sequence ID" value="RVX18481.1"/>
    <property type="molecule type" value="Genomic_DNA"/>
</dbReference>
<dbReference type="InterPro" id="IPR013210">
    <property type="entry name" value="LRR_N_plant-typ"/>
</dbReference>
<dbReference type="Proteomes" id="UP000288805">
    <property type="component" value="Unassembled WGS sequence"/>
</dbReference>
<dbReference type="PROSITE" id="PS50011">
    <property type="entry name" value="PROTEIN_KINASE_DOM"/>
    <property type="match status" value="1"/>
</dbReference>
<dbReference type="SUPFAM" id="SSF56112">
    <property type="entry name" value="Protein kinase-like (PK-like)"/>
    <property type="match status" value="1"/>
</dbReference>
<keyword evidence="8" id="KW-0547">Nucleotide-binding</keyword>
<reference evidence="12 13" key="1">
    <citation type="journal article" date="2018" name="PLoS Genet.">
        <title>Population sequencing reveals clonal diversity and ancestral inbreeding in the grapevine cultivar Chardonnay.</title>
        <authorList>
            <person name="Roach M.J."/>
            <person name="Johnson D.L."/>
            <person name="Bohlmann J."/>
            <person name="van Vuuren H.J."/>
            <person name="Jones S.J."/>
            <person name="Pretorius I.S."/>
            <person name="Schmidt S.A."/>
            <person name="Borneman A.R."/>
        </authorList>
    </citation>
    <scope>NUCLEOTIDE SEQUENCE [LARGE SCALE GENOMIC DNA]</scope>
    <source>
        <strain evidence="13">cv. Chardonnay</strain>
        <tissue evidence="12">Leaf</tissue>
    </source>
</reference>
<evidence type="ECO:0000256" key="5">
    <source>
        <dbReference type="ARBA" id="ARBA00022737"/>
    </source>
</evidence>
<dbReference type="Gene3D" id="3.80.10.10">
    <property type="entry name" value="Ribonuclease Inhibitor"/>
    <property type="match status" value="2"/>
</dbReference>
<dbReference type="InterPro" id="IPR001611">
    <property type="entry name" value="Leu-rich_rpt"/>
</dbReference>
<dbReference type="InterPro" id="IPR000719">
    <property type="entry name" value="Prot_kinase_dom"/>
</dbReference>
<dbReference type="InterPro" id="IPR050994">
    <property type="entry name" value="At_inactive_RLKs"/>
</dbReference>
<dbReference type="AlphaFoldDB" id="A0A438KBB2"/>
<proteinExistence type="predicted"/>
<name>A0A438KBB2_VITVI</name>
<evidence type="ECO:0000259" key="11">
    <source>
        <dbReference type="PROSITE" id="PS50011"/>
    </source>
</evidence>
<dbReference type="InterPro" id="IPR001245">
    <property type="entry name" value="Ser-Thr/Tyr_kinase_cat_dom"/>
</dbReference>
<keyword evidence="12" id="KW-0808">Transferase</keyword>
<keyword evidence="12" id="KW-0675">Receptor</keyword>
<dbReference type="Pfam" id="PF00560">
    <property type="entry name" value="LRR_1"/>
    <property type="match status" value="3"/>
</dbReference>
<evidence type="ECO:0000256" key="7">
    <source>
        <dbReference type="ARBA" id="ARBA00023136"/>
    </source>
</evidence>
<evidence type="ECO:0000256" key="6">
    <source>
        <dbReference type="ARBA" id="ARBA00022989"/>
    </source>
</evidence>
<dbReference type="InterPro" id="IPR011009">
    <property type="entry name" value="Kinase-like_dom_sf"/>
</dbReference>